<evidence type="ECO:0000313" key="6">
    <source>
        <dbReference type="Proteomes" id="UP000030755"/>
    </source>
</evidence>
<dbReference type="GO" id="GO:0010032">
    <property type="term" value="P:meiotic chromosome condensation"/>
    <property type="evidence" value="ECO:0007669"/>
    <property type="project" value="TreeGrafter"/>
</dbReference>
<sequence length="736" mass="85497">MWENFSLSQVLLDIQQEQLNLDSLVQIDSNNVKRLLQDSIEENVLEMPERVLNMIVSFIIAGVANLTKQVGSGSRDAFGDREGLEKYMLLVQWGVTVFERYSVQNCEKKSGKKSKGDIWGDLKEEMLIRIRKLMNLGLNRLWTSSPERDVFMVYYLMENVNNVKKNGIKVQMQHIISVMVKKYGYGEGAKTGIKQNLNYFEHLGEAMAEMVEMIVVEYGSGYLIDDLLDDIHKSEIKGEMAKTFSKFLIKISELLPKETLKNMSKLIEFLDDENYVMRCGIVEILGNVINGYLIGEKDEHGVKQMKTFYTILEERYHDVNAFVRSKVMSVMSGLCEGNAMLISKRRRVLELTCERLKDKNSNVRKKAVQLIKMMIKTHPFCLDGGELDDELFKRKYEELKERLEREMNLGMNEIGVKFERGGEVSVEGSEESKESIERKSKPSESERESKPSEREPSESLTKNAKNLTRTDELHLNEIQLQIKYYKDAIEFVGSLKQVGPIVQQMMGSTNKAEIIEAIDLIVLFYVYKIEKKSEMIKRMVHLIWFKENSNSVVGEEEEKKSLKEHLINCFREILMKDLNVKEIGMNLIKIINECKMAELISFEELISLMALKEMFSENLINVFWGLFSNLKIELNVRRGSIIILSMICKVKKEMIKEKMEIILRLGFEDDSIISKYSCIILQRSSNFHKLKKTNLNEDYGIRWKYDNLIFNKLKLFCINQCNKEEWLPVIEQIVNT</sequence>
<dbReference type="STRING" id="988480.A0A075AWQ8"/>
<evidence type="ECO:0000256" key="3">
    <source>
        <dbReference type="SAM" id="MobiDB-lite"/>
    </source>
</evidence>
<protein>
    <submittedName>
        <fullName evidence="5">Condensin subunit 1/Condensin-2 complex subunit D3 domain-containing protein</fullName>
    </submittedName>
</protein>
<dbReference type="Pfam" id="PF12922">
    <property type="entry name" value="Cnd1_N"/>
    <property type="match status" value="1"/>
</dbReference>
<dbReference type="GO" id="GO:0000779">
    <property type="term" value="C:condensed chromosome, centromeric region"/>
    <property type="evidence" value="ECO:0007669"/>
    <property type="project" value="TreeGrafter"/>
</dbReference>
<dbReference type="GO" id="GO:0000796">
    <property type="term" value="C:condensin complex"/>
    <property type="evidence" value="ECO:0007669"/>
    <property type="project" value="TreeGrafter"/>
</dbReference>
<dbReference type="InterPro" id="IPR024324">
    <property type="entry name" value="Condensin_cplx_su1_N"/>
</dbReference>
<dbReference type="EMBL" id="KE560926">
    <property type="protein sequence ID" value="EPZ34677.1"/>
    <property type="molecule type" value="Genomic_DNA"/>
</dbReference>
<gene>
    <name evidence="5" type="ORF">O9G_002741</name>
</gene>
<dbReference type="OrthoDB" id="436262at2759"/>
<keyword evidence="6" id="KW-1185">Reference proteome</keyword>
<organism evidence="5 6">
    <name type="scientific">Rozella allomycis (strain CSF55)</name>
    <dbReference type="NCBI Taxonomy" id="988480"/>
    <lineage>
        <taxon>Eukaryota</taxon>
        <taxon>Fungi</taxon>
        <taxon>Fungi incertae sedis</taxon>
        <taxon>Cryptomycota</taxon>
        <taxon>Cryptomycota incertae sedis</taxon>
        <taxon>Rozella</taxon>
    </lineage>
</organism>
<evidence type="ECO:0000256" key="1">
    <source>
        <dbReference type="ARBA" id="ARBA00023067"/>
    </source>
</evidence>
<feature type="compositionally biased region" description="Basic and acidic residues" evidence="3">
    <location>
        <begin position="430"/>
        <end position="457"/>
    </location>
</feature>
<feature type="region of interest" description="Disordered" evidence="3">
    <location>
        <begin position="422"/>
        <end position="466"/>
    </location>
</feature>
<dbReference type="PANTHER" id="PTHR14222">
    <property type="entry name" value="CONDENSIN"/>
    <property type="match status" value="1"/>
</dbReference>
<dbReference type="PANTHER" id="PTHR14222:SF2">
    <property type="entry name" value="CONDENSIN COMPLEX SUBUNIT 1"/>
    <property type="match status" value="1"/>
</dbReference>
<dbReference type="InterPro" id="IPR016024">
    <property type="entry name" value="ARM-type_fold"/>
</dbReference>
<evidence type="ECO:0000256" key="2">
    <source>
        <dbReference type="SAM" id="Coils"/>
    </source>
</evidence>
<accession>A0A075AWQ8</accession>
<feature type="non-terminal residue" evidence="5">
    <location>
        <position position="736"/>
    </location>
</feature>
<dbReference type="OMA" id="HIFLPAN"/>
<keyword evidence="1" id="KW-0226">DNA condensation</keyword>
<keyword evidence="2" id="KW-0175">Coiled coil</keyword>
<dbReference type="HOGENOM" id="CLU_001867_1_0_1"/>
<dbReference type="Gene3D" id="1.25.10.10">
    <property type="entry name" value="Leucine-rich Repeat Variant"/>
    <property type="match status" value="1"/>
</dbReference>
<dbReference type="Proteomes" id="UP000030755">
    <property type="component" value="Unassembled WGS sequence"/>
</dbReference>
<dbReference type="InterPro" id="IPR026971">
    <property type="entry name" value="CND1/NCAPD3"/>
</dbReference>
<feature type="coiled-coil region" evidence="2">
    <location>
        <begin position="346"/>
        <end position="413"/>
    </location>
</feature>
<evidence type="ECO:0000259" key="4">
    <source>
        <dbReference type="Pfam" id="PF12922"/>
    </source>
</evidence>
<name>A0A075AWQ8_ROZAC</name>
<reference evidence="5 6" key="1">
    <citation type="journal article" date="2013" name="Curr. Biol.">
        <title>Shared signatures of parasitism and phylogenomics unite Cryptomycota and microsporidia.</title>
        <authorList>
            <person name="James T.Y."/>
            <person name="Pelin A."/>
            <person name="Bonen L."/>
            <person name="Ahrendt S."/>
            <person name="Sain D."/>
            <person name="Corradi N."/>
            <person name="Stajich J.E."/>
        </authorList>
    </citation>
    <scope>NUCLEOTIDE SEQUENCE [LARGE SCALE GENOMIC DNA]</scope>
    <source>
        <strain evidence="5 6">CSF55</strain>
    </source>
</reference>
<feature type="domain" description="Condensin complex subunit 1 N-terminal" evidence="4">
    <location>
        <begin position="50"/>
        <end position="189"/>
    </location>
</feature>
<dbReference type="InterPro" id="IPR011989">
    <property type="entry name" value="ARM-like"/>
</dbReference>
<dbReference type="GO" id="GO:0007076">
    <property type="term" value="P:mitotic chromosome condensation"/>
    <property type="evidence" value="ECO:0007669"/>
    <property type="project" value="InterPro"/>
</dbReference>
<dbReference type="GO" id="GO:0042393">
    <property type="term" value="F:histone binding"/>
    <property type="evidence" value="ECO:0007669"/>
    <property type="project" value="TreeGrafter"/>
</dbReference>
<dbReference type="SUPFAM" id="SSF48371">
    <property type="entry name" value="ARM repeat"/>
    <property type="match status" value="1"/>
</dbReference>
<proteinExistence type="predicted"/>
<evidence type="ECO:0000313" key="5">
    <source>
        <dbReference type="EMBL" id="EPZ34677.1"/>
    </source>
</evidence>
<dbReference type="AlphaFoldDB" id="A0A075AWQ8"/>